<dbReference type="Proteomes" id="UP000735302">
    <property type="component" value="Unassembled WGS sequence"/>
</dbReference>
<feature type="non-terminal residue" evidence="3">
    <location>
        <position position="175"/>
    </location>
</feature>
<sequence length="175" mass="19288">MYRQGLFPLLLLLSTLYPVKPDCRPAEEGQQTTLTCTVNTAALACSSSSTTTLEWRVNKPASVIECFSNVCGGGYSLRYGFSATINNSGSTLTITNVSRTVPFNMETRWVCWPCTDSSRQITACDKLEVYAKPENPRCTVRENTAIPGDIESVTVSCSTPKVYPKAKCSFEWRSN</sequence>
<evidence type="ECO:0000259" key="2">
    <source>
        <dbReference type="PROSITE" id="PS50835"/>
    </source>
</evidence>
<evidence type="ECO:0000313" key="3">
    <source>
        <dbReference type="EMBL" id="GFO39149.1"/>
    </source>
</evidence>
<evidence type="ECO:0000256" key="1">
    <source>
        <dbReference type="SAM" id="SignalP"/>
    </source>
</evidence>
<keyword evidence="1" id="KW-0732">Signal</keyword>
<dbReference type="AlphaFoldDB" id="A0AAV4D4V1"/>
<dbReference type="InterPro" id="IPR007110">
    <property type="entry name" value="Ig-like_dom"/>
</dbReference>
<feature type="domain" description="Ig-like" evidence="2">
    <location>
        <begin position="8"/>
        <end position="122"/>
    </location>
</feature>
<dbReference type="SUPFAM" id="SSF48726">
    <property type="entry name" value="Immunoglobulin"/>
    <property type="match status" value="1"/>
</dbReference>
<protein>
    <recommendedName>
        <fullName evidence="2">Ig-like domain-containing protein</fullName>
    </recommendedName>
</protein>
<organism evidence="3 4">
    <name type="scientific">Plakobranchus ocellatus</name>
    <dbReference type="NCBI Taxonomy" id="259542"/>
    <lineage>
        <taxon>Eukaryota</taxon>
        <taxon>Metazoa</taxon>
        <taxon>Spiralia</taxon>
        <taxon>Lophotrochozoa</taxon>
        <taxon>Mollusca</taxon>
        <taxon>Gastropoda</taxon>
        <taxon>Heterobranchia</taxon>
        <taxon>Euthyneura</taxon>
        <taxon>Panpulmonata</taxon>
        <taxon>Sacoglossa</taxon>
        <taxon>Placobranchoidea</taxon>
        <taxon>Plakobranchidae</taxon>
        <taxon>Plakobranchus</taxon>
    </lineage>
</organism>
<reference evidence="3 4" key="1">
    <citation type="journal article" date="2021" name="Elife">
        <title>Chloroplast acquisition without the gene transfer in kleptoplastic sea slugs, Plakobranchus ocellatus.</title>
        <authorList>
            <person name="Maeda T."/>
            <person name="Takahashi S."/>
            <person name="Yoshida T."/>
            <person name="Shimamura S."/>
            <person name="Takaki Y."/>
            <person name="Nagai Y."/>
            <person name="Toyoda A."/>
            <person name="Suzuki Y."/>
            <person name="Arimoto A."/>
            <person name="Ishii H."/>
            <person name="Satoh N."/>
            <person name="Nishiyama T."/>
            <person name="Hasebe M."/>
            <person name="Maruyama T."/>
            <person name="Minagawa J."/>
            <person name="Obokata J."/>
            <person name="Shigenobu S."/>
        </authorList>
    </citation>
    <scope>NUCLEOTIDE SEQUENCE [LARGE SCALE GENOMIC DNA]</scope>
</reference>
<gene>
    <name evidence="3" type="ORF">PoB_006565400</name>
</gene>
<accession>A0AAV4D4V1</accession>
<dbReference type="EMBL" id="BLXT01007424">
    <property type="protein sequence ID" value="GFO39149.1"/>
    <property type="molecule type" value="Genomic_DNA"/>
</dbReference>
<evidence type="ECO:0000313" key="4">
    <source>
        <dbReference type="Proteomes" id="UP000735302"/>
    </source>
</evidence>
<dbReference type="Gene3D" id="2.60.40.10">
    <property type="entry name" value="Immunoglobulins"/>
    <property type="match status" value="1"/>
</dbReference>
<keyword evidence="4" id="KW-1185">Reference proteome</keyword>
<dbReference type="PROSITE" id="PS50835">
    <property type="entry name" value="IG_LIKE"/>
    <property type="match status" value="1"/>
</dbReference>
<proteinExistence type="predicted"/>
<dbReference type="InterPro" id="IPR036179">
    <property type="entry name" value="Ig-like_dom_sf"/>
</dbReference>
<feature type="chain" id="PRO_5043416527" description="Ig-like domain-containing protein" evidence="1">
    <location>
        <begin position="22"/>
        <end position="175"/>
    </location>
</feature>
<name>A0AAV4D4V1_9GAST</name>
<feature type="signal peptide" evidence="1">
    <location>
        <begin position="1"/>
        <end position="21"/>
    </location>
</feature>
<comment type="caution">
    <text evidence="3">The sequence shown here is derived from an EMBL/GenBank/DDBJ whole genome shotgun (WGS) entry which is preliminary data.</text>
</comment>
<dbReference type="InterPro" id="IPR013783">
    <property type="entry name" value="Ig-like_fold"/>
</dbReference>